<gene>
    <name evidence="3" type="ORF">P691DRAFT_759930</name>
</gene>
<name>A0A9P5XDP7_9AGAR</name>
<dbReference type="OrthoDB" id="5106486at2759"/>
<dbReference type="PANTHER" id="PTHR10039:SF17">
    <property type="entry name" value="FUNGAL STAND N-TERMINAL GOODBYE DOMAIN-CONTAINING PROTEIN-RELATED"/>
    <property type="match status" value="1"/>
</dbReference>
<dbReference type="InterPro" id="IPR027417">
    <property type="entry name" value="P-loop_NTPase"/>
</dbReference>
<organism evidence="3 4">
    <name type="scientific">Macrolepiota fuliginosa MF-IS2</name>
    <dbReference type="NCBI Taxonomy" id="1400762"/>
    <lineage>
        <taxon>Eukaryota</taxon>
        <taxon>Fungi</taxon>
        <taxon>Dikarya</taxon>
        <taxon>Basidiomycota</taxon>
        <taxon>Agaricomycotina</taxon>
        <taxon>Agaricomycetes</taxon>
        <taxon>Agaricomycetidae</taxon>
        <taxon>Agaricales</taxon>
        <taxon>Agaricineae</taxon>
        <taxon>Agaricaceae</taxon>
        <taxon>Macrolepiota</taxon>
    </lineage>
</organism>
<dbReference type="EMBL" id="MU151162">
    <property type="protein sequence ID" value="KAF9448409.1"/>
    <property type="molecule type" value="Genomic_DNA"/>
</dbReference>
<dbReference type="SUPFAM" id="SSF52540">
    <property type="entry name" value="P-loop containing nucleoside triphosphate hydrolases"/>
    <property type="match status" value="1"/>
</dbReference>
<accession>A0A9P5XDP7</accession>
<comment type="caution">
    <text evidence="3">The sequence shown here is derived from an EMBL/GenBank/DDBJ whole genome shotgun (WGS) entry which is preliminary data.</text>
</comment>
<dbReference type="Gene3D" id="3.40.50.300">
    <property type="entry name" value="P-loop containing nucleotide triphosphate hydrolases"/>
    <property type="match status" value="1"/>
</dbReference>
<sequence>MPDAGILPGAHDFTLNYPVFNDNSAHLENPTIHNAIIEQKSEQKRLGLERLLKASMPDAFHDSSARNDPPSCHPGTRHDFIDTIVGWGLGVTEHTERLLWLHGPAGVGKSAVAQTCAELIGEKNMLGAALFFSRPNERDDPHRLFPSLSYQIATKSKSYGDILDHRIRNDPTLVMKSVREQFQELLVKPLSQLGANVGGDVEGLVIIIDGLDECDKGPQVHCEIIEIIATSIRHRTTPFRWAFFSRSETHIVGSFTADNLPSLSYQLEVPVSRKIDNQIALYLTAELRKIQQRSGLPDSWLSERDIGMLVKLSAGLFIYAATLIRFVGNHKSLGPVDQLRAVLALGRLNRKAISLQPLSELDHFYILIMQSIPSEVLPRVQAILLLLTHVRSWRPRVIHTGNPIPYIANTLGISESQFRNACSALHSVLELDPKGDIKFHHTSFMDFLLDSRRSGDFCVYSRLHSLRFELSQRLTDVHARSRDFVGEPPAIEVTLPHPRFNRSLVYRRLVDVFFGLCQWDGHPLDLLTSEALCNFAFHMIPLLEPDKWFFNWQLSPTRLKKNIPTNFHDRILRRIYNPVIYYLLKSKGGRWSDLYVLGRGKNRVLHWRDNMGKTYLSPYPTWCNFS</sequence>
<dbReference type="Proteomes" id="UP000807342">
    <property type="component" value="Unassembled WGS sequence"/>
</dbReference>
<evidence type="ECO:0000313" key="4">
    <source>
        <dbReference type="Proteomes" id="UP000807342"/>
    </source>
</evidence>
<dbReference type="InterPro" id="IPR056884">
    <property type="entry name" value="NPHP3-like_N"/>
</dbReference>
<feature type="domain" description="Nephrocystin 3-like N-terminal" evidence="2">
    <location>
        <begin position="94"/>
        <end position="246"/>
    </location>
</feature>
<keyword evidence="1" id="KW-0677">Repeat</keyword>
<reference evidence="3" key="1">
    <citation type="submission" date="2020-11" db="EMBL/GenBank/DDBJ databases">
        <authorList>
            <consortium name="DOE Joint Genome Institute"/>
            <person name="Ahrendt S."/>
            <person name="Riley R."/>
            <person name="Andreopoulos W."/>
            <person name="Labutti K."/>
            <person name="Pangilinan J."/>
            <person name="Ruiz-Duenas F.J."/>
            <person name="Barrasa J.M."/>
            <person name="Sanchez-Garcia M."/>
            <person name="Camarero S."/>
            <person name="Miyauchi S."/>
            <person name="Serrano A."/>
            <person name="Linde D."/>
            <person name="Babiker R."/>
            <person name="Drula E."/>
            <person name="Ayuso-Fernandez I."/>
            <person name="Pacheco R."/>
            <person name="Padilla G."/>
            <person name="Ferreira P."/>
            <person name="Barriuso J."/>
            <person name="Kellner H."/>
            <person name="Castanera R."/>
            <person name="Alfaro M."/>
            <person name="Ramirez L."/>
            <person name="Pisabarro A.G."/>
            <person name="Kuo A."/>
            <person name="Tritt A."/>
            <person name="Lipzen A."/>
            <person name="He G."/>
            <person name="Yan M."/>
            <person name="Ng V."/>
            <person name="Cullen D."/>
            <person name="Martin F."/>
            <person name="Rosso M.-N."/>
            <person name="Henrissat B."/>
            <person name="Hibbett D."/>
            <person name="Martinez A.T."/>
            <person name="Grigoriev I.V."/>
        </authorList>
    </citation>
    <scope>NUCLEOTIDE SEQUENCE</scope>
    <source>
        <strain evidence="3">MF-IS2</strain>
    </source>
</reference>
<evidence type="ECO:0000313" key="3">
    <source>
        <dbReference type="EMBL" id="KAF9448409.1"/>
    </source>
</evidence>
<evidence type="ECO:0000256" key="1">
    <source>
        <dbReference type="ARBA" id="ARBA00022737"/>
    </source>
</evidence>
<dbReference type="AlphaFoldDB" id="A0A9P5XDP7"/>
<proteinExistence type="predicted"/>
<dbReference type="Pfam" id="PF24883">
    <property type="entry name" value="NPHP3_N"/>
    <property type="match status" value="1"/>
</dbReference>
<protein>
    <recommendedName>
        <fullName evidence="2">Nephrocystin 3-like N-terminal domain-containing protein</fullName>
    </recommendedName>
</protein>
<keyword evidence="4" id="KW-1185">Reference proteome</keyword>
<evidence type="ECO:0000259" key="2">
    <source>
        <dbReference type="Pfam" id="PF24883"/>
    </source>
</evidence>
<dbReference type="PANTHER" id="PTHR10039">
    <property type="entry name" value="AMELOGENIN"/>
    <property type="match status" value="1"/>
</dbReference>